<dbReference type="VEuPathDB" id="VectorBase:PHUM452730"/>
<evidence type="ECO:0000313" key="4">
    <source>
        <dbReference type="EnsemblMetazoa" id="PHUM452730-PA"/>
    </source>
</evidence>
<feature type="region of interest" description="Disordered" evidence="1">
    <location>
        <begin position="180"/>
        <end position="224"/>
    </location>
</feature>
<evidence type="ECO:0000256" key="1">
    <source>
        <dbReference type="SAM" id="MobiDB-lite"/>
    </source>
</evidence>
<accession>E0VUN6</accession>
<sequence length="315" mass="34608">MKKRVSSGSTMKTYLVIFVIIGVAFGEKEGPYPPSGWKPDGPQLTYPPPTPSNEYGPASTPSNEYGPASTPSNEYGPAPTEPPTEPPQEPAPTYIPAEEPAEPPPNGGYARYQNGRFSPRASQIAPGQFGQFFILNPQGQFQRVPLVVQQPMINKDAELINPQAIRGGQTFNRLMEKSETNVKTNGNGGNNQRNDDTGKSQPKQSTAQFRSGRIQQQQESSADPTRFVAFIPNQSQMRQIDGTSMILDPKSGQYHLIHPDGRLQRVQYMNTLGPDNRIVSNVQYQEVDPIRGPLYTLGSPLVRKEEGAPLLLISC</sequence>
<dbReference type="CTD" id="8230369"/>
<dbReference type="HOGENOM" id="CLU_883706_0_0_1"/>
<reference evidence="4" key="3">
    <citation type="submission" date="2021-02" db="UniProtKB">
        <authorList>
            <consortium name="EnsemblMetazoa"/>
        </authorList>
    </citation>
    <scope>IDENTIFICATION</scope>
    <source>
        <strain evidence="4">USDA</strain>
    </source>
</reference>
<feature type="compositionally biased region" description="Polar residues" evidence="1">
    <location>
        <begin position="199"/>
        <end position="223"/>
    </location>
</feature>
<feature type="signal peptide" evidence="2">
    <location>
        <begin position="1"/>
        <end position="26"/>
    </location>
</feature>
<dbReference type="KEGG" id="phu:Phum_PHUM452730"/>
<feature type="compositionally biased region" description="Pro residues" evidence="1">
    <location>
        <begin position="79"/>
        <end position="90"/>
    </location>
</feature>
<evidence type="ECO:0000256" key="2">
    <source>
        <dbReference type="SAM" id="SignalP"/>
    </source>
</evidence>
<dbReference type="RefSeq" id="XP_002429830.1">
    <property type="nucleotide sequence ID" value="XM_002429785.1"/>
</dbReference>
<dbReference type="EMBL" id="AAZO01005514">
    <property type="status" value="NOT_ANNOTATED_CDS"/>
    <property type="molecule type" value="Genomic_DNA"/>
</dbReference>
<dbReference type="InParanoid" id="E0VUN6"/>
<feature type="compositionally biased region" description="Polar residues" evidence="1">
    <location>
        <begin position="59"/>
        <end position="73"/>
    </location>
</feature>
<organism>
    <name type="scientific">Pediculus humanus subsp. corporis</name>
    <name type="common">Body louse</name>
    <dbReference type="NCBI Taxonomy" id="121224"/>
    <lineage>
        <taxon>Eukaryota</taxon>
        <taxon>Metazoa</taxon>
        <taxon>Ecdysozoa</taxon>
        <taxon>Arthropoda</taxon>
        <taxon>Hexapoda</taxon>
        <taxon>Insecta</taxon>
        <taxon>Pterygota</taxon>
        <taxon>Neoptera</taxon>
        <taxon>Paraneoptera</taxon>
        <taxon>Psocodea</taxon>
        <taxon>Troctomorpha</taxon>
        <taxon>Phthiraptera</taxon>
        <taxon>Anoplura</taxon>
        <taxon>Pediculidae</taxon>
        <taxon>Pediculus</taxon>
    </lineage>
</organism>
<evidence type="ECO:0008006" key="6">
    <source>
        <dbReference type="Google" id="ProtNLM"/>
    </source>
</evidence>
<feature type="region of interest" description="Disordered" evidence="1">
    <location>
        <begin position="29"/>
        <end position="114"/>
    </location>
</feature>
<gene>
    <name evidence="4" type="primary">8230369</name>
    <name evidence="3" type="ORF">Phum_PHUM452730</name>
</gene>
<reference evidence="3" key="2">
    <citation type="submission" date="2007-04" db="EMBL/GenBank/DDBJ databases">
        <title>The genome of the human body louse.</title>
        <authorList>
            <consortium name="The Human Body Louse Genome Consortium"/>
            <person name="Kirkness E."/>
            <person name="Walenz B."/>
            <person name="Hass B."/>
            <person name="Bruggner R."/>
            <person name="Strausberg R."/>
        </authorList>
    </citation>
    <scope>NUCLEOTIDE SEQUENCE</scope>
    <source>
        <strain evidence="3">USDA</strain>
    </source>
</reference>
<keyword evidence="2" id="KW-0732">Signal</keyword>
<dbReference type="OrthoDB" id="8197587at2759"/>
<evidence type="ECO:0000313" key="5">
    <source>
        <dbReference type="Proteomes" id="UP000009046"/>
    </source>
</evidence>
<dbReference type="Proteomes" id="UP000009046">
    <property type="component" value="Unassembled WGS sequence"/>
</dbReference>
<evidence type="ECO:0000313" key="3">
    <source>
        <dbReference type="EMBL" id="EEB17092.1"/>
    </source>
</evidence>
<protein>
    <recommendedName>
        <fullName evidence="6">DUF4794 domain-containing protein</fullName>
    </recommendedName>
</protein>
<keyword evidence="5" id="KW-1185">Reference proteome</keyword>
<proteinExistence type="predicted"/>
<reference evidence="3" key="1">
    <citation type="submission" date="2007-04" db="EMBL/GenBank/DDBJ databases">
        <title>Annotation of Pediculus humanus corporis strain USDA.</title>
        <authorList>
            <person name="Kirkness E."/>
            <person name="Hannick L."/>
            <person name="Hass B."/>
            <person name="Bruggner R."/>
            <person name="Lawson D."/>
            <person name="Bidwell S."/>
            <person name="Joardar V."/>
            <person name="Caler E."/>
            <person name="Walenz B."/>
            <person name="Inman J."/>
            <person name="Schobel S."/>
            <person name="Galinsky K."/>
            <person name="Amedeo P."/>
            <person name="Strausberg R."/>
        </authorList>
    </citation>
    <scope>NUCLEOTIDE SEQUENCE</scope>
    <source>
        <strain evidence="3">USDA</strain>
    </source>
</reference>
<name>E0VUN6_PEDHC</name>
<dbReference type="EnsemblMetazoa" id="PHUM452730-RA">
    <property type="protein sequence ID" value="PHUM452730-PA"/>
    <property type="gene ID" value="PHUM452730"/>
</dbReference>
<dbReference type="AlphaFoldDB" id="E0VUN6"/>
<dbReference type="GeneID" id="8230369"/>
<dbReference type="EMBL" id="DS235787">
    <property type="protein sequence ID" value="EEB17092.1"/>
    <property type="molecule type" value="Genomic_DNA"/>
</dbReference>
<feature type="chain" id="PRO_5014570227" description="DUF4794 domain-containing protein" evidence="2">
    <location>
        <begin position="27"/>
        <end position="315"/>
    </location>
</feature>